<evidence type="ECO:0000256" key="6">
    <source>
        <dbReference type="SAM" id="Phobius"/>
    </source>
</evidence>
<dbReference type="PANTHER" id="PTHR39535">
    <property type="entry name" value="SPORULATION-DELAYING PROTEIN SDPB"/>
    <property type="match status" value="1"/>
</dbReference>
<evidence type="ECO:0000256" key="5">
    <source>
        <dbReference type="SAM" id="MobiDB-lite"/>
    </source>
</evidence>
<organism evidence="8 9">
    <name type="scientific">Curtobacterium aurantiacum</name>
    <dbReference type="NCBI Taxonomy" id="3236919"/>
    <lineage>
        <taxon>Bacteria</taxon>
        <taxon>Bacillati</taxon>
        <taxon>Actinomycetota</taxon>
        <taxon>Actinomycetes</taxon>
        <taxon>Micrococcales</taxon>
        <taxon>Microbacteriaceae</taxon>
        <taxon>Curtobacterium</taxon>
    </lineage>
</organism>
<feature type="compositionally biased region" description="Polar residues" evidence="5">
    <location>
        <begin position="402"/>
        <end position="415"/>
    </location>
</feature>
<evidence type="ECO:0000256" key="2">
    <source>
        <dbReference type="ARBA" id="ARBA00022692"/>
    </source>
</evidence>
<feature type="region of interest" description="Disordered" evidence="5">
    <location>
        <begin position="395"/>
        <end position="415"/>
    </location>
</feature>
<name>A0ABS5VKN8_9MICO</name>
<dbReference type="Pfam" id="PF05090">
    <property type="entry name" value="HTTM"/>
    <property type="match status" value="1"/>
</dbReference>
<gene>
    <name evidence="8" type="ORF">KK097_17515</name>
</gene>
<evidence type="ECO:0000259" key="7">
    <source>
        <dbReference type="SMART" id="SM00752"/>
    </source>
</evidence>
<keyword evidence="2 6" id="KW-0812">Transmembrane</keyword>
<proteinExistence type="predicted"/>
<keyword evidence="4 6" id="KW-0472">Membrane</keyword>
<feature type="transmembrane region" description="Helical" evidence="6">
    <location>
        <begin position="107"/>
        <end position="133"/>
    </location>
</feature>
<dbReference type="PANTHER" id="PTHR39535:SF2">
    <property type="entry name" value="HTTM DOMAIN-CONTAINING PROTEIN"/>
    <property type="match status" value="1"/>
</dbReference>
<feature type="transmembrane region" description="Helical" evidence="6">
    <location>
        <begin position="166"/>
        <end position="185"/>
    </location>
</feature>
<dbReference type="InterPro" id="IPR053934">
    <property type="entry name" value="HTTM_dom"/>
</dbReference>
<feature type="compositionally biased region" description="Basic and acidic residues" evidence="5">
    <location>
        <begin position="340"/>
        <end position="350"/>
    </location>
</feature>
<comment type="caution">
    <text evidence="8">The sequence shown here is derived from an EMBL/GenBank/DDBJ whole genome shotgun (WGS) entry which is preliminary data.</text>
</comment>
<evidence type="ECO:0000256" key="1">
    <source>
        <dbReference type="ARBA" id="ARBA00004127"/>
    </source>
</evidence>
<dbReference type="EMBL" id="JAHEWS010000049">
    <property type="protein sequence ID" value="MBT1589614.1"/>
    <property type="molecule type" value="Genomic_DNA"/>
</dbReference>
<feature type="transmembrane region" description="Helical" evidence="6">
    <location>
        <begin position="140"/>
        <end position="160"/>
    </location>
</feature>
<feature type="transmembrane region" description="Helical" evidence="6">
    <location>
        <begin position="257"/>
        <end position="281"/>
    </location>
</feature>
<feature type="transmembrane region" description="Helical" evidence="6">
    <location>
        <begin position="205"/>
        <end position="223"/>
    </location>
</feature>
<evidence type="ECO:0000256" key="3">
    <source>
        <dbReference type="ARBA" id="ARBA00022989"/>
    </source>
</evidence>
<feature type="domain" description="HTTM-like" evidence="7">
    <location>
        <begin position="49"/>
        <end position="325"/>
    </location>
</feature>
<evidence type="ECO:0000256" key="4">
    <source>
        <dbReference type="ARBA" id="ARBA00023136"/>
    </source>
</evidence>
<dbReference type="InterPro" id="IPR052964">
    <property type="entry name" value="Sporulation_signal_mat"/>
</dbReference>
<sequence length="435" mass="47634">MDAVPGAAMMPDSRPPGLVRSGWEWFSAQCDATVVWAVTIARQGWRWFTGAPHARHGLAVARILLGVAILGELVSNAPTRGYSYGATWTGQFSTPTTTFVTFFPYDWIWLIAAHPAGLTALFIIASFAATALILGLCSRIAILVLLTVWVGLSQLTVFTADQSDNLIRIALTFLLFTDADVVFAVRRARPPRVRSIIRNAAHNGALIALGAQVCFIYAAGGLYKAGGQAWTQGWAIYDPLQVKQFSTWPEAAHLLTAWAPGVAVLTTVTVLVQTCFPVLLLTTWTRRLALIVVLGFHIGIGVLMGLPWFSISALALDAIFIREQTWRSITAACRSIYDRTGRPRPHDRTHPHPTAPLPSELNRKPVLAALARPRERSVVGRVVIWLQQPGGTGRTDYRTGTASVHNRGTVRDSSTFSEVPRGVLRGRFRPRRSNT</sequence>
<feature type="region of interest" description="Disordered" evidence="5">
    <location>
        <begin position="340"/>
        <end position="360"/>
    </location>
</feature>
<dbReference type="SMART" id="SM00752">
    <property type="entry name" value="HTTM"/>
    <property type="match status" value="1"/>
</dbReference>
<dbReference type="InterPro" id="IPR011020">
    <property type="entry name" value="HTTM-like"/>
</dbReference>
<evidence type="ECO:0000313" key="8">
    <source>
        <dbReference type="EMBL" id="MBT1589614.1"/>
    </source>
</evidence>
<dbReference type="RefSeq" id="WP_214545600.1">
    <property type="nucleotide sequence ID" value="NZ_JAHEWS010000049.1"/>
</dbReference>
<evidence type="ECO:0000313" key="9">
    <source>
        <dbReference type="Proteomes" id="UP001519641"/>
    </source>
</evidence>
<feature type="transmembrane region" description="Helical" evidence="6">
    <location>
        <begin position="288"/>
        <end position="309"/>
    </location>
</feature>
<accession>A0ABS5VKN8</accession>
<keyword evidence="3 6" id="KW-1133">Transmembrane helix</keyword>
<reference evidence="8 9" key="1">
    <citation type="submission" date="2021-05" db="EMBL/GenBank/DDBJ databases">
        <title>Whole genome sequence of Curtobacterium flaccumfaciens pv. flaccumfaciens strain CFBP 8819.</title>
        <authorList>
            <person name="Osdaghi E."/>
            <person name="Taghouti G."/>
            <person name="Portier P."/>
            <person name="Fazliarab A."/>
            <person name="Taghavi S.M."/>
            <person name="Briand M."/>
            <person name="Le-Saux M."/>
            <person name="Jacques M.-A."/>
        </authorList>
    </citation>
    <scope>NUCLEOTIDE SEQUENCE [LARGE SCALE GENOMIC DNA]</scope>
    <source>
        <strain evidence="8 9">CFBP 8819</strain>
    </source>
</reference>
<keyword evidence="9" id="KW-1185">Reference proteome</keyword>
<dbReference type="Proteomes" id="UP001519641">
    <property type="component" value="Unassembled WGS sequence"/>
</dbReference>
<comment type="subcellular location">
    <subcellularLocation>
        <location evidence="1">Endomembrane system</location>
        <topology evidence="1">Multi-pass membrane protein</topology>
    </subcellularLocation>
</comment>
<protein>
    <submittedName>
        <fullName evidence="8">HTTM domain-containing protein</fullName>
    </submittedName>
</protein>